<dbReference type="OrthoDB" id="7680836at2759"/>
<evidence type="ECO:0000256" key="1">
    <source>
        <dbReference type="ARBA" id="ARBA00004123"/>
    </source>
</evidence>
<evidence type="ECO:0000259" key="7">
    <source>
        <dbReference type="PROSITE" id="PS51968"/>
    </source>
</evidence>
<feature type="compositionally biased region" description="Basic and acidic residues" evidence="6">
    <location>
        <begin position="59"/>
        <end position="68"/>
    </location>
</feature>
<keyword evidence="3" id="KW-0238">DNA-binding</keyword>
<keyword evidence="9" id="KW-1185">Reference proteome</keyword>
<feature type="compositionally biased region" description="Low complexity" evidence="6">
    <location>
        <begin position="27"/>
        <end position="37"/>
    </location>
</feature>
<sequence>MFRNRTSSQKPGDEFIANFRQNFPEVTSTTSGSLSRTTSHDMVAGDAQSSRQVTNNSNSHDEIKDLDPTPKAQNEPWRFTPSLLDPNSFAFSNFANQPPGYYTPTPGGMNTLYHNQAGDLHTPSLGIGMGLGTPLSMPSSADGLHASTMMDMSGGFGHHMPPQFHNYSPFGQHQTQQLHHHHHHQQHHEQQQTSFAPSSFIHQDTGYETMEHDGSPLTDSGRMGSMEATLHSHHSPVMTFQPNQYDMAINPPMPASAEKFRFHVTLNAPTAMIKHADEIPITYLNKGQAYSISIVDTTPALPLPQGAKYRTFVRISFEDEQQRQRPAMCWQLWKEGRGTNEAHQRGGKLQAVEYVEATQPAESDDKRTRVDLDTASFDGFSVMWTPGMNGSAECNIAVRFNFLSTDFSHSKGVKGIPVRLCAKTETISTGSPHSATEFSEVAFCKVKLFRDHGAERKLSNDVAHVKKTIDKLKQQISQAETGMKDFGKRKRSGSITSKNQPSQRPGKVIKHKRTWSMSSASSAGGRMPIEEDLHYKLQTMQDMFTSTRPVSVLYLRGAEQDDMDLHPVALAGEPSDLTKVESRGGTSWQQKSDQSSTTGTSSLMSPSPSSISLQSQTRSGASAANAAGQWPDFNSIAPVEGSISSSQQLSSHPDQVTKVPKNDETGSLSGWIEALGVDSSYQPPADDRPIKPVACFYIQYRDPTQPDKSPFYRAVYLTQRSLREFRDAIAAKWNLEPTRILRIIRVLDRGLEVELDDDVIRELSEGQDLIMEIAQVKNQSPVKREWDISMDIVVDSDNVAGSQNVVQTEGYEIRLMF</sequence>
<comment type="subcellular location">
    <subcellularLocation>
        <location evidence="1">Nucleus</location>
    </subcellularLocation>
</comment>
<dbReference type="GO" id="GO:0000978">
    <property type="term" value="F:RNA polymerase II cis-regulatory region sequence-specific DNA binding"/>
    <property type="evidence" value="ECO:0007669"/>
    <property type="project" value="TreeGrafter"/>
</dbReference>
<dbReference type="GO" id="GO:0005634">
    <property type="term" value="C:nucleus"/>
    <property type="evidence" value="ECO:0007669"/>
    <property type="project" value="UniProtKB-SubCell"/>
</dbReference>
<feature type="compositionally biased region" description="Low complexity" evidence="6">
    <location>
        <begin position="595"/>
        <end position="620"/>
    </location>
</feature>
<dbReference type="Pfam" id="PF25416">
    <property type="entry name" value="GRHL1_C"/>
    <property type="match status" value="1"/>
</dbReference>
<evidence type="ECO:0000256" key="5">
    <source>
        <dbReference type="ARBA" id="ARBA00023242"/>
    </source>
</evidence>
<protein>
    <submittedName>
        <fullName evidence="8">CP2 transcription factor</fullName>
    </submittedName>
</protein>
<dbReference type="Proteomes" id="UP000016922">
    <property type="component" value="Unassembled WGS sequence"/>
</dbReference>
<name>S3D6N7_GLAL2</name>
<keyword evidence="5" id="KW-0539">Nucleus</keyword>
<feature type="region of interest" description="Disordered" evidence="6">
    <location>
        <begin position="1"/>
        <end position="81"/>
    </location>
</feature>
<dbReference type="OMA" id="NQPPGYY"/>
<keyword evidence="4" id="KW-0804">Transcription</keyword>
<dbReference type="EMBL" id="KE145357">
    <property type="protein sequence ID" value="EPE34162.1"/>
    <property type="molecule type" value="Genomic_DNA"/>
</dbReference>
<dbReference type="InterPro" id="IPR057520">
    <property type="entry name" value="GRHL1/CP2_C"/>
</dbReference>
<dbReference type="AlphaFoldDB" id="S3D6N7"/>
<feature type="region of interest" description="Disordered" evidence="6">
    <location>
        <begin position="480"/>
        <end position="526"/>
    </location>
</feature>
<dbReference type="InterPro" id="IPR040167">
    <property type="entry name" value="TF_CP2-like"/>
</dbReference>
<evidence type="ECO:0000256" key="6">
    <source>
        <dbReference type="SAM" id="MobiDB-lite"/>
    </source>
</evidence>
<feature type="compositionally biased region" description="Polar residues" evidence="6">
    <location>
        <begin position="47"/>
        <end position="58"/>
    </location>
</feature>
<evidence type="ECO:0000313" key="8">
    <source>
        <dbReference type="EMBL" id="EPE34162.1"/>
    </source>
</evidence>
<gene>
    <name evidence="8" type="ORF">GLAREA_07175</name>
</gene>
<dbReference type="GeneID" id="19466228"/>
<reference evidence="8 9" key="1">
    <citation type="journal article" date="2013" name="BMC Genomics">
        <title>Genomics-driven discovery of the pneumocandin biosynthetic gene cluster in the fungus Glarea lozoyensis.</title>
        <authorList>
            <person name="Chen L."/>
            <person name="Yue Q."/>
            <person name="Zhang X."/>
            <person name="Xiang M."/>
            <person name="Wang C."/>
            <person name="Li S."/>
            <person name="Che Y."/>
            <person name="Ortiz-Lopez F.J."/>
            <person name="Bills G.F."/>
            <person name="Liu X."/>
            <person name="An Z."/>
        </authorList>
    </citation>
    <scope>NUCLEOTIDE SEQUENCE [LARGE SCALE GENOMIC DNA]</scope>
    <source>
        <strain evidence="9">ATCC 20868 / MF5171</strain>
    </source>
</reference>
<feature type="region of interest" description="Disordered" evidence="6">
    <location>
        <begin position="577"/>
        <end position="663"/>
    </location>
</feature>
<dbReference type="Pfam" id="PF04516">
    <property type="entry name" value="CP2"/>
    <property type="match status" value="1"/>
</dbReference>
<proteinExistence type="predicted"/>
<feature type="compositionally biased region" description="Polar residues" evidence="6">
    <location>
        <begin position="1"/>
        <end position="10"/>
    </location>
</feature>
<feature type="compositionally biased region" description="Polar residues" evidence="6">
    <location>
        <begin position="584"/>
        <end position="594"/>
    </location>
</feature>
<accession>S3D6N7</accession>
<feature type="compositionally biased region" description="Low complexity" evidence="6">
    <location>
        <begin position="642"/>
        <end position="651"/>
    </location>
</feature>
<feature type="domain" description="Grh/CP2 DB" evidence="7">
    <location>
        <begin position="258"/>
        <end position="509"/>
    </location>
</feature>
<keyword evidence="2" id="KW-0805">Transcription regulation</keyword>
<dbReference type="eggNOG" id="KOG4091">
    <property type="taxonomic scope" value="Eukaryota"/>
</dbReference>
<dbReference type="HOGENOM" id="CLU_012196_1_0_1"/>
<dbReference type="InterPro" id="IPR007604">
    <property type="entry name" value="CP2"/>
</dbReference>
<evidence type="ECO:0000256" key="3">
    <source>
        <dbReference type="ARBA" id="ARBA00023125"/>
    </source>
</evidence>
<feature type="compositionally biased region" description="Low complexity" evidence="6">
    <location>
        <begin position="516"/>
        <end position="526"/>
    </location>
</feature>
<feature type="region of interest" description="Disordered" evidence="6">
    <location>
        <begin position="169"/>
        <end position="194"/>
    </location>
</feature>
<dbReference type="RefSeq" id="XP_008079314.1">
    <property type="nucleotide sequence ID" value="XM_008081123.1"/>
</dbReference>
<dbReference type="PANTHER" id="PTHR11037">
    <property type="entry name" value="TRANSCRIPTION FACTOR CP2"/>
    <property type="match status" value="1"/>
</dbReference>
<dbReference type="PANTHER" id="PTHR11037:SF20">
    <property type="entry name" value="PROTEIN GRAINYHEAD"/>
    <property type="match status" value="1"/>
</dbReference>
<evidence type="ECO:0000313" key="9">
    <source>
        <dbReference type="Proteomes" id="UP000016922"/>
    </source>
</evidence>
<feature type="compositionally biased region" description="Polar residues" evidence="6">
    <location>
        <begin position="493"/>
        <end position="503"/>
    </location>
</feature>
<dbReference type="GO" id="GO:0001228">
    <property type="term" value="F:DNA-binding transcription activator activity, RNA polymerase II-specific"/>
    <property type="evidence" value="ECO:0007669"/>
    <property type="project" value="TreeGrafter"/>
</dbReference>
<dbReference type="KEGG" id="glz:GLAREA_07175"/>
<evidence type="ECO:0000256" key="4">
    <source>
        <dbReference type="ARBA" id="ARBA00023163"/>
    </source>
</evidence>
<organism evidence="8 9">
    <name type="scientific">Glarea lozoyensis (strain ATCC 20868 / MF5171)</name>
    <dbReference type="NCBI Taxonomy" id="1116229"/>
    <lineage>
        <taxon>Eukaryota</taxon>
        <taxon>Fungi</taxon>
        <taxon>Dikarya</taxon>
        <taxon>Ascomycota</taxon>
        <taxon>Pezizomycotina</taxon>
        <taxon>Leotiomycetes</taxon>
        <taxon>Helotiales</taxon>
        <taxon>Helotiaceae</taxon>
        <taxon>Glarea</taxon>
    </lineage>
</organism>
<dbReference type="PROSITE" id="PS51968">
    <property type="entry name" value="GRH_CP2_DB"/>
    <property type="match status" value="1"/>
</dbReference>
<evidence type="ECO:0000256" key="2">
    <source>
        <dbReference type="ARBA" id="ARBA00023015"/>
    </source>
</evidence>